<organism evidence="1">
    <name type="scientific">Fagus sylvatica</name>
    <name type="common">Beechnut</name>
    <dbReference type="NCBI Taxonomy" id="28930"/>
    <lineage>
        <taxon>Eukaryota</taxon>
        <taxon>Viridiplantae</taxon>
        <taxon>Streptophyta</taxon>
        <taxon>Embryophyta</taxon>
        <taxon>Tracheophyta</taxon>
        <taxon>Spermatophyta</taxon>
        <taxon>Magnoliopsida</taxon>
        <taxon>eudicotyledons</taxon>
        <taxon>Gunneridae</taxon>
        <taxon>Pentapetalae</taxon>
        <taxon>rosids</taxon>
        <taxon>fabids</taxon>
        <taxon>Fagales</taxon>
        <taxon>Fagaceae</taxon>
        <taxon>Fagus</taxon>
    </lineage>
</organism>
<evidence type="ECO:0008006" key="2">
    <source>
        <dbReference type="Google" id="ProtNLM"/>
    </source>
</evidence>
<dbReference type="EMBL" id="OIVN01006313">
    <property type="protein sequence ID" value="SPD30346.1"/>
    <property type="molecule type" value="Genomic_DNA"/>
</dbReference>
<dbReference type="PANTHER" id="PTHR47481">
    <property type="match status" value="1"/>
</dbReference>
<evidence type="ECO:0000313" key="1">
    <source>
        <dbReference type="EMBL" id="SPD30346.1"/>
    </source>
</evidence>
<gene>
    <name evidence="1" type="ORF">FSB_LOCUS58228</name>
</gene>
<proteinExistence type="predicted"/>
<accession>A0A2N9IYC4</accession>
<dbReference type="AlphaFoldDB" id="A0A2N9IYC4"/>
<name>A0A2N9IYC4_FAGSY</name>
<sequence length="281" mass="31241">MAESSSSANLFQIPNISPFISIKLDGTNYLQWISQFLPILRSYDLLSIVDGSGSEVYLAKHLVTAEGKQDANPAYVLWNKKDQLVLSWLIATLTPNVFSTVYGLNMSAKSGIRWQPGMLHNQSLWPHQTPTPLPYTPTSNTIGIANQSSMDHKNPIIHLSRTSHIKTRNQPPPFQNTNQIKSSPIPFNSSRPPCQICGKPNHQALDCYHRMDYSYQGRHPPTQLVAMVAHTNSQLVEEDHQPWYADSGANQHIIADLENLNLSSEPYQGNTDVAVGNGSSL</sequence>
<protein>
    <recommendedName>
        <fullName evidence="2">Retrotransposon Copia-like N-terminal domain-containing protein</fullName>
    </recommendedName>
</protein>
<reference evidence="1" key="1">
    <citation type="submission" date="2018-02" db="EMBL/GenBank/DDBJ databases">
        <authorList>
            <person name="Cohen D.B."/>
            <person name="Kent A.D."/>
        </authorList>
    </citation>
    <scope>NUCLEOTIDE SEQUENCE</scope>
</reference>
<dbReference type="PANTHER" id="PTHR47481:SF22">
    <property type="entry name" value="RETROTRANSPOSON GAG DOMAIN-CONTAINING PROTEIN"/>
    <property type="match status" value="1"/>
</dbReference>